<sequence length="79" mass="9145">MASIMCTHFYRTRSKNATVQGQASNFIKEAMSRWSHNLTEMEAQHMYGREPKDFGCNFFVDTESDENGNDTYELCCAFN</sequence>
<dbReference type="AlphaFoldDB" id="A0A016V0B5"/>
<dbReference type="EMBL" id="JARK01001358">
    <property type="protein sequence ID" value="EYC20173.1"/>
    <property type="molecule type" value="Genomic_DNA"/>
</dbReference>
<gene>
    <name evidence="1" type="primary">Acey_s0022.g490</name>
    <name evidence="1" type="ORF">Y032_0022g490</name>
</gene>
<keyword evidence="2" id="KW-1185">Reference proteome</keyword>
<evidence type="ECO:0000313" key="1">
    <source>
        <dbReference type="EMBL" id="EYC20173.1"/>
    </source>
</evidence>
<accession>A0A016V0B5</accession>
<comment type="caution">
    <text evidence="1">The sequence shown here is derived from an EMBL/GenBank/DDBJ whole genome shotgun (WGS) entry which is preliminary data.</text>
</comment>
<dbReference type="InterPro" id="IPR035109">
    <property type="entry name" value="ASPR"/>
</dbReference>
<proteinExistence type="predicted"/>
<organism evidence="1 2">
    <name type="scientific">Ancylostoma ceylanicum</name>
    <dbReference type="NCBI Taxonomy" id="53326"/>
    <lineage>
        <taxon>Eukaryota</taxon>
        <taxon>Metazoa</taxon>
        <taxon>Ecdysozoa</taxon>
        <taxon>Nematoda</taxon>
        <taxon>Chromadorea</taxon>
        <taxon>Rhabditida</taxon>
        <taxon>Rhabditina</taxon>
        <taxon>Rhabditomorpha</taxon>
        <taxon>Strongyloidea</taxon>
        <taxon>Ancylostomatidae</taxon>
        <taxon>Ancylostomatinae</taxon>
        <taxon>Ancylostoma</taxon>
    </lineage>
</organism>
<dbReference type="Pfam" id="PF17641">
    <property type="entry name" value="ASPRs"/>
    <property type="match status" value="1"/>
</dbReference>
<reference evidence="2" key="1">
    <citation type="journal article" date="2015" name="Nat. Genet.">
        <title>The genome and transcriptome of the zoonotic hookworm Ancylostoma ceylanicum identify infection-specific gene families.</title>
        <authorList>
            <person name="Schwarz E.M."/>
            <person name="Hu Y."/>
            <person name="Antoshechkin I."/>
            <person name="Miller M.M."/>
            <person name="Sternberg P.W."/>
            <person name="Aroian R.V."/>
        </authorList>
    </citation>
    <scope>NUCLEOTIDE SEQUENCE</scope>
    <source>
        <strain evidence="2">HY135</strain>
    </source>
</reference>
<name>A0A016V0B5_9BILA</name>
<dbReference type="Proteomes" id="UP000024635">
    <property type="component" value="Unassembled WGS sequence"/>
</dbReference>
<evidence type="ECO:0000313" key="2">
    <source>
        <dbReference type="Proteomes" id="UP000024635"/>
    </source>
</evidence>
<protein>
    <submittedName>
        <fullName evidence="1">Uncharacterized protein</fullName>
    </submittedName>
</protein>